<dbReference type="GO" id="GO:0008270">
    <property type="term" value="F:zinc ion binding"/>
    <property type="evidence" value="ECO:0007669"/>
    <property type="project" value="InterPro"/>
</dbReference>
<proteinExistence type="inferred from homology"/>
<dbReference type="GO" id="GO:0003677">
    <property type="term" value="F:DNA binding"/>
    <property type="evidence" value="ECO:0007669"/>
    <property type="project" value="InterPro"/>
</dbReference>
<dbReference type="Proteomes" id="UP000075755">
    <property type="component" value="Plasmid pAA02"/>
</dbReference>
<dbReference type="EMBL" id="CP015007">
    <property type="protein sequence ID" value="AMS45243.1"/>
    <property type="molecule type" value="Genomic_DNA"/>
</dbReference>
<evidence type="ECO:0000313" key="4">
    <source>
        <dbReference type="Proteomes" id="UP000075755"/>
    </source>
</evidence>
<dbReference type="Pfam" id="PF05443">
    <property type="entry name" value="ROS_MUCR"/>
    <property type="match status" value="1"/>
</dbReference>
<dbReference type="Gene3D" id="1.10.10.1550">
    <property type="entry name" value="ROS/MUCR transcriptional regulator protein"/>
    <property type="match status" value="1"/>
</dbReference>
<evidence type="ECO:0000313" key="2">
    <source>
        <dbReference type="EMBL" id="AMS45243.1"/>
    </source>
</evidence>
<evidence type="ECO:0000256" key="1">
    <source>
        <dbReference type="ARBA" id="ARBA00007031"/>
    </source>
</evidence>
<keyword evidence="5" id="KW-1185">Reference proteome</keyword>
<gene>
    <name evidence="2" type="ORF">AA2016_6348</name>
    <name evidence="3" type="ORF">FHS67_001303</name>
</gene>
<sequence>MSTEILPKPGGQIVELTSDLVAAYVSNNPVPAADLPGLIADIYASFTKWGAPVAAAAEPLTPPVPIKIAVTRDYIIGVEDAKQYRTLKRHLGLMGLPAQYHAKWLLPADCPMVATAYSARRSELAKQLGLGRTPGTVVPKAAKRAQQK</sequence>
<geneLocation type="plasmid" evidence="2 4">
    <name>pAA02</name>
</geneLocation>
<dbReference type="KEGG" id="aak:AA2016_6348"/>
<organism evidence="2 4">
    <name type="scientific">Aminobacter aminovorans</name>
    <name type="common">Chelatobacter heintzii</name>
    <dbReference type="NCBI Taxonomy" id="83263"/>
    <lineage>
        <taxon>Bacteria</taxon>
        <taxon>Pseudomonadati</taxon>
        <taxon>Pseudomonadota</taxon>
        <taxon>Alphaproteobacteria</taxon>
        <taxon>Hyphomicrobiales</taxon>
        <taxon>Phyllobacteriaceae</taxon>
        <taxon>Aminobacter</taxon>
    </lineage>
</organism>
<reference evidence="2 4" key="1">
    <citation type="submission" date="2016-03" db="EMBL/GenBank/DDBJ databases">
        <title>Complete genome of Aminobacter aminovorans KCTC 2477.</title>
        <authorList>
            <person name="Kim K.M."/>
        </authorList>
    </citation>
    <scope>NUCLEOTIDE SEQUENCE [LARGE SCALE GENOMIC DNA]</scope>
    <source>
        <strain evidence="2 4">KCTC 2477</strain>
        <plasmid evidence="2 4">pAA02</plasmid>
    </source>
</reference>
<accession>A0AAC8YVI8</accession>
<evidence type="ECO:0000313" key="5">
    <source>
        <dbReference type="Proteomes" id="UP000577697"/>
    </source>
</evidence>
<dbReference type="InterPro" id="IPR041920">
    <property type="entry name" value="ROS/MUCR_sf"/>
</dbReference>
<dbReference type="Proteomes" id="UP000577697">
    <property type="component" value="Unassembled WGS sequence"/>
</dbReference>
<keyword evidence="2" id="KW-0614">Plasmid</keyword>
<dbReference type="EMBL" id="JACICB010000004">
    <property type="protein sequence ID" value="MBB3704993.1"/>
    <property type="molecule type" value="Genomic_DNA"/>
</dbReference>
<dbReference type="GO" id="GO:0006355">
    <property type="term" value="P:regulation of DNA-templated transcription"/>
    <property type="evidence" value="ECO:0007669"/>
    <property type="project" value="InterPro"/>
</dbReference>
<dbReference type="AlphaFoldDB" id="A0AAC8YVI8"/>
<reference evidence="3 5" key="2">
    <citation type="submission" date="2020-08" db="EMBL/GenBank/DDBJ databases">
        <title>Genomic Encyclopedia of Type Strains, Phase IV (KMG-IV): sequencing the most valuable type-strain genomes for metagenomic binning, comparative biology and taxonomic classification.</title>
        <authorList>
            <person name="Goeker M."/>
        </authorList>
    </citation>
    <scope>NUCLEOTIDE SEQUENCE [LARGE SCALE GENOMIC DNA]</scope>
    <source>
        <strain evidence="3 5">DSM 10368</strain>
    </source>
</reference>
<protein>
    <submittedName>
        <fullName evidence="2 3">Transcriptional regulator</fullName>
    </submittedName>
</protein>
<dbReference type="InterPro" id="IPR008807">
    <property type="entry name" value="ROS_MUCR"/>
</dbReference>
<dbReference type="RefSeq" id="WP_067969440.1">
    <property type="nucleotide sequence ID" value="NZ_CP015007.1"/>
</dbReference>
<comment type="similarity">
    <text evidence="1">Belongs to the ros/MucR family.</text>
</comment>
<name>A0AAC8YVI8_AMIAI</name>
<evidence type="ECO:0000313" key="3">
    <source>
        <dbReference type="EMBL" id="MBB3704993.1"/>
    </source>
</evidence>